<dbReference type="EMBL" id="QNGE01000348">
    <property type="protein sequence ID" value="KAA3680799.1"/>
    <property type="molecule type" value="Genomic_DNA"/>
</dbReference>
<accession>A0A5J4NZ21</accession>
<dbReference type="AlphaFoldDB" id="A0A5J4NZ21"/>
<comment type="caution">
    <text evidence="1">The sequence shown here is derived from an EMBL/GenBank/DDBJ whole genome shotgun (WGS) entry which is preliminary data.</text>
</comment>
<sequence>MLSVYRDYALELRFNQSLRLILTTHILSSELEQSQRNFTHDMVVALSTPFLPASCVSANPMLILSSLIKNMHEGSLAHHLEDNHLATDLECNFGALCEFTNSTLCTMLVVRMNLTQTGTQRVPEICVAVYDYLKFLTKEAEQSLTNPERNKWGFLLTDDPHTFTTYVRELQVVQEDTFVNQPVQSAAVTTTWLANMMHRVVPQDLYCGYLLIKEANFQVFLLTRKLCN</sequence>
<reference evidence="1 2" key="1">
    <citation type="journal article" date="2019" name="Gigascience">
        <title>Whole-genome sequence of the oriental lung fluke Paragonimus westermani.</title>
        <authorList>
            <person name="Oey H."/>
            <person name="Zakrzewski M."/>
            <person name="Narain K."/>
            <person name="Devi K.R."/>
            <person name="Agatsuma T."/>
            <person name="Nawaratna S."/>
            <person name="Gobert G.N."/>
            <person name="Jones M.K."/>
            <person name="Ragan M.A."/>
            <person name="McManus D.P."/>
            <person name="Krause L."/>
        </authorList>
    </citation>
    <scope>NUCLEOTIDE SEQUENCE [LARGE SCALE GENOMIC DNA]</scope>
    <source>
        <strain evidence="1 2">IND2009</strain>
    </source>
</reference>
<dbReference type="GO" id="GO:0046872">
    <property type="term" value="F:metal ion binding"/>
    <property type="evidence" value="ECO:0007669"/>
    <property type="project" value="InterPro"/>
</dbReference>
<keyword evidence="2" id="KW-1185">Reference proteome</keyword>
<protein>
    <submittedName>
        <fullName evidence="1">Uncharacterized protein</fullName>
    </submittedName>
</protein>
<evidence type="ECO:0000313" key="1">
    <source>
        <dbReference type="EMBL" id="KAA3680799.1"/>
    </source>
</evidence>
<dbReference type="InterPro" id="IPR011249">
    <property type="entry name" value="Metalloenz_LuxS/M16"/>
</dbReference>
<name>A0A5J4NZ21_9TREM</name>
<dbReference type="SUPFAM" id="SSF63411">
    <property type="entry name" value="LuxS/MPP-like metallohydrolase"/>
    <property type="match status" value="1"/>
</dbReference>
<proteinExistence type="predicted"/>
<gene>
    <name evidence="1" type="ORF">DEA37_0011983</name>
</gene>
<evidence type="ECO:0000313" key="2">
    <source>
        <dbReference type="Proteomes" id="UP000324629"/>
    </source>
</evidence>
<dbReference type="Proteomes" id="UP000324629">
    <property type="component" value="Unassembled WGS sequence"/>
</dbReference>
<organism evidence="1 2">
    <name type="scientific">Paragonimus westermani</name>
    <dbReference type="NCBI Taxonomy" id="34504"/>
    <lineage>
        <taxon>Eukaryota</taxon>
        <taxon>Metazoa</taxon>
        <taxon>Spiralia</taxon>
        <taxon>Lophotrochozoa</taxon>
        <taxon>Platyhelminthes</taxon>
        <taxon>Trematoda</taxon>
        <taxon>Digenea</taxon>
        <taxon>Plagiorchiida</taxon>
        <taxon>Troglotremata</taxon>
        <taxon>Troglotrematidae</taxon>
        <taxon>Paragonimus</taxon>
    </lineage>
</organism>
<dbReference type="Gene3D" id="3.30.830.10">
    <property type="entry name" value="Metalloenzyme, LuxS/M16 peptidase-like"/>
    <property type="match status" value="1"/>
</dbReference>